<organism evidence="1">
    <name type="scientific">uncultured Caudovirales phage</name>
    <dbReference type="NCBI Taxonomy" id="2100421"/>
    <lineage>
        <taxon>Viruses</taxon>
        <taxon>Duplodnaviria</taxon>
        <taxon>Heunggongvirae</taxon>
        <taxon>Uroviricota</taxon>
        <taxon>Caudoviricetes</taxon>
        <taxon>Peduoviridae</taxon>
        <taxon>Maltschvirus</taxon>
        <taxon>Maltschvirus maltsch</taxon>
    </lineage>
</organism>
<accession>A0A6J7WDK1</accession>
<dbReference type="EMBL" id="LR798226">
    <property type="protein sequence ID" value="CAB5207150.1"/>
    <property type="molecule type" value="Genomic_DNA"/>
</dbReference>
<reference evidence="1" key="1">
    <citation type="submission" date="2020-05" db="EMBL/GenBank/DDBJ databases">
        <authorList>
            <person name="Chiriac C."/>
            <person name="Salcher M."/>
            <person name="Ghai R."/>
            <person name="Kavagutti S V."/>
        </authorList>
    </citation>
    <scope>NUCLEOTIDE SEQUENCE</scope>
</reference>
<sequence>MKFNFTTKLEDGEVTVFWEFEQDQISVYNSEVVKVVFNGVDVLPILSEETLYDLDAKAIVVYEEQFND</sequence>
<gene>
    <name evidence="1" type="ORF">UFOVP183_36</name>
</gene>
<evidence type="ECO:0000313" key="1">
    <source>
        <dbReference type="EMBL" id="CAB5207150.1"/>
    </source>
</evidence>
<protein>
    <submittedName>
        <fullName evidence="1">Uncharacterized protein</fullName>
    </submittedName>
</protein>
<proteinExistence type="predicted"/>
<name>A0A6J7WDK1_9CAUD</name>